<comment type="caution">
    <text evidence="5">The sequence shown here is derived from an EMBL/GenBank/DDBJ whole genome shotgun (WGS) entry which is preliminary data.</text>
</comment>
<sequence length="124" mass="14103">MEVGIDFTLESSLSKIVKNRKYMDFLFTEREISSADRLAPGKQGEYYASRFCAKEAAAKALGTGFISKDNIKWKDIEIIGEKGSKPRIELHNNGKSRLKKMGYKNIKLSFSHKDNYVVAIVMVY</sequence>
<evidence type="ECO:0000256" key="1">
    <source>
        <dbReference type="ARBA" id="ARBA00022679"/>
    </source>
</evidence>
<dbReference type="InterPro" id="IPR008278">
    <property type="entry name" value="4-PPantetheinyl_Trfase_dom"/>
</dbReference>
<dbReference type="GO" id="GO:0000287">
    <property type="term" value="F:magnesium ion binding"/>
    <property type="evidence" value="ECO:0007669"/>
    <property type="project" value="InterPro"/>
</dbReference>
<keyword evidence="6" id="KW-1185">Reference proteome</keyword>
<dbReference type="EMBL" id="MINN01000117">
    <property type="protein sequence ID" value="OIU69816.1"/>
    <property type="molecule type" value="Genomic_DNA"/>
</dbReference>
<dbReference type="SUPFAM" id="SSF56214">
    <property type="entry name" value="4'-phosphopantetheinyl transferase"/>
    <property type="match status" value="1"/>
</dbReference>
<dbReference type="RefSeq" id="WP_071619920.1">
    <property type="nucleotide sequence ID" value="NZ_MINN01000117.1"/>
</dbReference>
<organism evidence="5 6">
    <name type="scientific">Rossellomorea aquimaris</name>
    <dbReference type="NCBI Taxonomy" id="189382"/>
    <lineage>
        <taxon>Bacteria</taxon>
        <taxon>Bacillati</taxon>
        <taxon>Bacillota</taxon>
        <taxon>Bacilli</taxon>
        <taxon>Bacillales</taxon>
        <taxon>Bacillaceae</taxon>
        <taxon>Rossellomorea</taxon>
    </lineage>
</organism>
<dbReference type="GO" id="GO:0006633">
    <property type="term" value="P:fatty acid biosynthetic process"/>
    <property type="evidence" value="ECO:0007669"/>
    <property type="project" value="InterPro"/>
</dbReference>
<accession>A0A1J6WD64</accession>
<dbReference type="InterPro" id="IPR004568">
    <property type="entry name" value="Ppantetheine-prot_Trfase_dom"/>
</dbReference>
<evidence type="ECO:0000259" key="4">
    <source>
        <dbReference type="Pfam" id="PF01648"/>
    </source>
</evidence>
<evidence type="ECO:0000256" key="3">
    <source>
        <dbReference type="ARBA" id="ARBA00022842"/>
    </source>
</evidence>
<feature type="domain" description="4'-phosphopantetheinyl transferase" evidence="4">
    <location>
        <begin position="3"/>
        <end position="121"/>
    </location>
</feature>
<evidence type="ECO:0000313" key="5">
    <source>
        <dbReference type="EMBL" id="OIU69816.1"/>
    </source>
</evidence>
<dbReference type="Pfam" id="PF01648">
    <property type="entry name" value="ACPS"/>
    <property type="match status" value="1"/>
</dbReference>
<name>A0A1J6WD64_9BACI</name>
<evidence type="ECO:0000256" key="2">
    <source>
        <dbReference type="ARBA" id="ARBA00022723"/>
    </source>
</evidence>
<dbReference type="NCBIfam" id="TIGR00556">
    <property type="entry name" value="pantethn_trn"/>
    <property type="match status" value="1"/>
</dbReference>
<dbReference type="GO" id="GO:0008897">
    <property type="term" value="F:holo-[acyl-carrier-protein] synthase activity"/>
    <property type="evidence" value="ECO:0007669"/>
    <property type="project" value="InterPro"/>
</dbReference>
<proteinExistence type="predicted"/>
<evidence type="ECO:0000313" key="6">
    <source>
        <dbReference type="Proteomes" id="UP000182062"/>
    </source>
</evidence>
<dbReference type="OrthoDB" id="517356at2"/>
<keyword evidence="2" id="KW-0479">Metal-binding</keyword>
<keyword evidence="1" id="KW-0808">Transferase</keyword>
<dbReference type="InterPro" id="IPR037143">
    <property type="entry name" value="4-PPantetheinyl_Trfase_dom_sf"/>
</dbReference>
<dbReference type="Gene3D" id="3.90.470.20">
    <property type="entry name" value="4'-phosphopantetheinyl transferase domain"/>
    <property type="match status" value="1"/>
</dbReference>
<keyword evidence="3" id="KW-0460">Magnesium</keyword>
<reference evidence="5 6" key="1">
    <citation type="submission" date="2016-09" db="EMBL/GenBank/DDBJ databases">
        <title>Bacillus aquimaris SAMM genome sequence reveals colonization and biosurfactant production capacities.</title>
        <authorList>
            <person name="Waghmode S.R."/>
            <person name="Suryavanshi M.V."/>
        </authorList>
    </citation>
    <scope>NUCLEOTIDE SEQUENCE [LARGE SCALE GENOMIC DNA]</scope>
    <source>
        <strain evidence="5 6">SAMM</strain>
    </source>
</reference>
<gene>
    <name evidence="5" type="ORF">BHE18_02595</name>
</gene>
<protein>
    <recommendedName>
        <fullName evidence="4">4'-phosphopantetheinyl transferase domain-containing protein</fullName>
    </recommendedName>
</protein>
<dbReference type="Proteomes" id="UP000182062">
    <property type="component" value="Unassembled WGS sequence"/>
</dbReference>
<dbReference type="AlphaFoldDB" id="A0A1J6WD64"/>